<name>A0ACC2ECE3_DIPCM</name>
<dbReference type="Proteomes" id="UP001162992">
    <property type="component" value="Chromosome 2"/>
</dbReference>
<evidence type="ECO:0000313" key="1">
    <source>
        <dbReference type="EMBL" id="KAJ7564138.1"/>
    </source>
</evidence>
<reference evidence="2" key="1">
    <citation type="journal article" date="2024" name="Proc. Natl. Acad. Sci. U.S.A.">
        <title>Extraordinary preservation of gene collinearity over three hundred million years revealed in homosporous lycophytes.</title>
        <authorList>
            <person name="Li C."/>
            <person name="Wickell D."/>
            <person name="Kuo L.Y."/>
            <person name="Chen X."/>
            <person name="Nie B."/>
            <person name="Liao X."/>
            <person name="Peng D."/>
            <person name="Ji J."/>
            <person name="Jenkins J."/>
            <person name="Williams M."/>
            <person name="Shu S."/>
            <person name="Plott C."/>
            <person name="Barry K."/>
            <person name="Rajasekar S."/>
            <person name="Grimwood J."/>
            <person name="Han X."/>
            <person name="Sun S."/>
            <person name="Hou Z."/>
            <person name="He W."/>
            <person name="Dai G."/>
            <person name="Sun C."/>
            <person name="Schmutz J."/>
            <person name="Leebens-Mack J.H."/>
            <person name="Li F.W."/>
            <person name="Wang L."/>
        </authorList>
    </citation>
    <scope>NUCLEOTIDE SEQUENCE [LARGE SCALE GENOMIC DNA]</scope>
    <source>
        <strain evidence="2">cv. PW_Plant_1</strain>
    </source>
</reference>
<sequence length="572" mass="61313">MASMTFDHSRTGEFSVNTRISGSETSSKDGRSVAAAFPLSTNTSDSVVSGIFSNVDGKGFFRSANNSAYKLSHSHGHGQVQFSCSMISASMAASAGRSAFSCANESRMEQATRSDVSSPAQENTRDGEATLTEHDYIGLSEAAASASSERTLTSGVRVNQGGIPDLNLGETELRLGPPKAFHPSRDPSNECPFPGGDMEPFQGNRDDEKQNIAASCEQISCRGEGVVSRFSDGAAADRPQVVVTGAKRVFAEVISSQFAEESTSAAQSAPIDTVSSRSTTDSETKHMRSRLMPPAYPWGLMNEMPSSSSRPMDLDQSRASFQPFPSAMSVQEQQKYITSGGGASSSLNDSDTNPWDTCGMRMSDTSCGIESASYGREDGQDMPEDDSENAPASSSPVVGWPPVQSFRNKALATQPQPKSTHESQALPPAATSPAPQGSTLIDSFFVKVYMDGVSIGRKVDLKSSNSYEKLSLVLEEMFRRLISGNGRAQRSLTGSIALVKENKQRNFIYGSHQYVLTYEDKDGDLMLVGDVPWSMFIGTVKRLRIMKGSDAIGLAPKACEKGSHQIQTLINS</sequence>
<dbReference type="EMBL" id="CM055093">
    <property type="protein sequence ID" value="KAJ7564138.1"/>
    <property type="molecule type" value="Genomic_DNA"/>
</dbReference>
<protein>
    <submittedName>
        <fullName evidence="1">Uncharacterized protein</fullName>
    </submittedName>
</protein>
<organism evidence="1 2">
    <name type="scientific">Diphasiastrum complanatum</name>
    <name type="common">Issler's clubmoss</name>
    <name type="synonym">Lycopodium complanatum</name>
    <dbReference type="NCBI Taxonomy" id="34168"/>
    <lineage>
        <taxon>Eukaryota</taxon>
        <taxon>Viridiplantae</taxon>
        <taxon>Streptophyta</taxon>
        <taxon>Embryophyta</taxon>
        <taxon>Tracheophyta</taxon>
        <taxon>Lycopodiopsida</taxon>
        <taxon>Lycopodiales</taxon>
        <taxon>Lycopodiaceae</taxon>
        <taxon>Lycopodioideae</taxon>
        <taxon>Diphasiastrum</taxon>
    </lineage>
</organism>
<gene>
    <name evidence="1" type="ORF">O6H91_02G004200</name>
</gene>
<keyword evidence="2" id="KW-1185">Reference proteome</keyword>
<accession>A0ACC2ECE3</accession>
<evidence type="ECO:0000313" key="2">
    <source>
        <dbReference type="Proteomes" id="UP001162992"/>
    </source>
</evidence>
<comment type="caution">
    <text evidence="1">The sequence shown here is derived from an EMBL/GenBank/DDBJ whole genome shotgun (WGS) entry which is preliminary data.</text>
</comment>
<proteinExistence type="predicted"/>